<name>A0A4C1W332_EUMVA</name>
<sequence>MSESFTTTPMALHGTALNKNDIDAIKQFLIDYASKALLPHFEKQISQMHEVVANRKGVSRSLLSATKRWFGSNKPGTNTSTSTVIYSGECPELQLRRLGDLWFMCGQWQRAFDAYHTAKREFSADGAWLCYAGALEMAALSAFMAGEPTRKTYGYMEESILTYLNTCRMVQYAVRATLLSVLCLISGGLHGEAAKQLIRMTSEDSDLRSAMLLEQAALCFLAGPPTRVMHRKYAFHMVLAGHRFTKATQKKHAYRCYKQAYQVYAKSGWRLAADHVQYALGRLAAGLKLTKEAVAWLSAPLAPHSPQPAPQQLAFLREYMQAHTLHQLSPAALPVWTKNELFGLFYRSISLSPDVVPSFDFDPGSTFDYDYGRDLDSDLVPKIHNSPAHLSAST</sequence>
<protein>
    <submittedName>
        <fullName evidence="1">Trafficking protein particle complex subunit 8</fullName>
    </submittedName>
</protein>
<comment type="caution">
    <text evidence="1">The sequence shown here is derived from an EMBL/GenBank/DDBJ whole genome shotgun (WGS) entry which is preliminary data.</text>
</comment>
<dbReference type="PANTHER" id="PTHR12975:SF6">
    <property type="entry name" value="TRAFFICKING PROTEIN PARTICLE COMPLEX SUBUNIT 8"/>
    <property type="match status" value="1"/>
</dbReference>
<dbReference type="Pfam" id="PF12739">
    <property type="entry name" value="TRAPPC-Trs85"/>
    <property type="match status" value="1"/>
</dbReference>
<dbReference type="InterPro" id="IPR024420">
    <property type="entry name" value="TRAPP_III_complex_Trs85"/>
</dbReference>
<proteinExistence type="predicted"/>
<dbReference type="STRING" id="151549.A0A4C1W332"/>
<evidence type="ECO:0000313" key="1">
    <source>
        <dbReference type="EMBL" id="GBP45708.1"/>
    </source>
</evidence>
<evidence type="ECO:0000313" key="2">
    <source>
        <dbReference type="Proteomes" id="UP000299102"/>
    </source>
</evidence>
<gene>
    <name evidence="1" type="primary">TRAPPC8</name>
    <name evidence="1" type="ORF">EVAR_44936_1</name>
</gene>
<dbReference type="PANTHER" id="PTHR12975">
    <property type="entry name" value="TRANSPORT PROTEIN TRAPP"/>
    <property type="match status" value="1"/>
</dbReference>
<dbReference type="GO" id="GO:1990072">
    <property type="term" value="C:TRAPPIII protein complex"/>
    <property type="evidence" value="ECO:0007669"/>
    <property type="project" value="TreeGrafter"/>
</dbReference>
<accession>A0A4C1W332</accession>
<organism evidence="1 2">
    <name type="scientific">Eumeta variegata</name>
    <name type="common">Bagworm moth</name>
    <name type="synonym">Eumeta japonica</name>
    <dbReference type="NCBI Taxonomy" id="151549"/>
    <lineage>
        <taxon>Eukaryota</taxon>
        <taxon>Metazoa</taxon>
        <taxon>Ecdysozoa</taxon>
        <taxon>Arthropoda</taxon>
        <taxon>Hexapoda</taxon>
        <taxon>Insecta</taxon>
        <taxon>Pterygota</taxon>
        <taxon>Neoptera</taxon>
        <taxon>Endopterygota</taxon>
        <taxon>Lepidoptera</taxon>
        <taxon>Glossata</taxon>
        <taxon>Ditrysia</taxon>
        <taxon>Tineoidea</taxon>
        <taxon>Psychidae</taxon>
        <taxon>Oiketicinae</taxon>
        <taxon>Eumeta</taxon>
    </lineage>
</organism>
<dbReference type="AlphaFoldDB" id="A0A4C1W332"/>
<dbReference type="OrthoDB" id="203724at2759"/>
<keyword evidence="2" id="KW-1185">Reference proteome</keyword>
<reference evidence="1 2" key="1">
    <citation type="journal article" date="2019" name="Commun. Biol.">
        <title>The bagworm genome reveals a unique fibroin gene that provides high tensile strength.</title>
        <authorList>
            <person name="Kono N."/>
            <person name="Nakamura H."/>
            <person name="Ohtoshi R."/>
            <person name="Tomita M."/>
            <person name="Numata K."/>
            <person name="Arakawa K."/>
        </authorList>
    </citation>
    <scope>NUCLEOTIDE SEQUENCE [LARGE SCALE GENOMIC DNA]</scope>
</reference>
<dbReference type="Proteomes" id="UP000299102">
    <property type="component" value="Unassembled WGS sequence"/>
</dbReference>
<dbReference type="EMBL" id="BGZK01000470">
    <property type="protein sequence ID" value="GBP45708.1"/>
    <property type="molecule type" value="Genomic_DNA"/>
</dbReference>